<dbReference type="GO" id="GO:0004559">
    <property type="term" value="F:alpha-mannosidase activity"/>
    <property type="evidence" value="ECO:0007669"/>
    <property type="project" value="InterPro"/>
</dbReference>
<evidence type="ECO:0000313" key="6">
    <source>
        <dbReference type="EMBL" id="KKY00005.1"/>
    </source>
</evidence>
<dbReference type="Gene3D" id="1.20.1270.50">
    <property type="entry name" value="Glycoside hydrolase family 38, central domain"/>
    <property type="match status" value="1"/>
</dbReference>
<dbReference type="GO" id="GO:0009313">
    <property type="term" value="P:oligosaccharide catabolic process"/>
    <property type="evidence" value="ECO:0007669"/>
    <property type="project" value="TreeGrafter"/>
</dbReference>
<comment type="caution">
    <text evidence="6">The sequence shown here is derived from an EMBL/GenBank/DDBJ whole genome shotgun (WGS) entry which is preliminary data.</text>
</comment>
<keyword evidence="2" id="KW-0479">Metal-binding</keyword>
<dbReference type="Pfam" id="PF01074">
    <property type="entry name" value="Glyco_hydro_38N"/>
    <property type="match status" value="1"/>
</dbReference>
<dbReference type="InterPro" id="IPR037094">
    <property type="entry name" value="Glyco_hydro_38_cen_sf"/>
</dbReference>
<name>A0A0M3DBH6_9FIRM</name>
<keyword evidence="4" id="KW-0326">Glycosidase</keyword>
<comment type="similarity">
    <text evidence="1">Belongs to the glycosyl hydrolase 38 family.</text>
</comment>
<reference evidence="6 7" key="1">
    <citation type="submission" date="2015-04" db="EMBL/GenBank/DDBJ databases">
        <title>Microcin producing Clostridium sp. JC272T.</title>
        <authorList>
            <person name="Jyothsna T."/>
            <person name="Sasikala C."/>
            <person name="Ramana C."/>
        </authorList>
    </citation>
    <scope>NUCLEOTIDE SEQUENCE [LARGE SCALE GENOMIC DNA]</scope>
    <source>
        <strain evidence="6 7">JC272</strain>
    </source>
</reference>
<feature type="domain" description="Glycoside hydrolase family 38 central" evidence="5">
    <location>
        <begin position="281"/>
        <end position="359"/>
    </location>
</feature>
<proteinExistence type="inferred from homology"/>
<keyword evidence="7" id="KW-1185">Reference proteome</keyword>
<dbReference type="InterPro" id="IPR011013">
    <property type="entry name" value="Gal_mutarotase_sf_dom"/>
</dbReference>
<evidence type="ECO:0000256" key="4">
    <source>
        <dbReference type="ARBA" id="ARBA00023295"/>
    </source>
</evidence>
<dbReference type="RefSeq" id="WP_046824253.1">
    <property type="nucleotide sequence ID" value="NZ_LBBT01000346.1"/>
</dbReference>
<dbReference type="Pfam" id="PF07748">
    <property type="entry name" value="Glyco_hydro_38C"/>
    <property type="match status" value="1"/>
</dbReference>
<dbReference type="InterPro" id="IPR027291">
    <property type="entry name" value="Glyco_hydro_38_N_sf"/>
</dbReference>
<dbReference type="GO" id="GO:0046872">
    <property type="term" value="F:metal ion binding"/>
    <property type="evidence" value="ECO:0007669"/>
    <property type="project" value="UniProtKB-KW"/>
</dbReference>
<gene>
    <name evidence="6" type="ORF">VN21_16670</name>
</gene>
<dbReference type="OrthoDB" id="9764050at2"/>
<organism evidence="6 7">
    <name type="scientific">Paraclostridium benzoelyticum</name>
    <dbReference type="NCBI Taxonomy" id="1629550"/>
    <lineage>
        <taxon>Bacteria</taxon>
        <taxon>Bacillati</taxon>
        <taxon>Bacillota</taxon>
        <taxon>Clostridia</taxon>
        <taxon>Peptostreptococcales</taxon>
        <taxon>Peptostreptococcaceae</taxon>
        <taxon>Paraclostridium</taxon>
    </lineage>
</organism>
<dbReference type="EMBL" id="LBBT01000346">
    <property type="protein sequence ID" value="KKY00005.1"/>
    <property type="molecule type" value="Genomic_DNA"/>
</dbReference>
<dbReference type="PANTHER" id="PTHR46017:SF2">
    <property type="entry name" value="MANNOSYLGLYCERATE HYDROLASE"/>
    <property type="match status" value="1"/>
</dbReference>
<dbReference type="Proteomes" id="UP000034407">
    <property type="component" value="Unassembled WGS sequence"/>
</dbReference>
<accession>A0A0M3DBH6</accession>
<dbReference type="PANTHER" id="PTHR46017">
    <property type="entry name" value="ALPHA-MANNOSIDASE 2C1"/>
    <property type="match status" value="1"/>
</dbReference>
<dbReference type="Gene3D" id="2.60.40.2210">
    <property type="match status" value="1"/>
</dbReference>
<evidence type="ECO:0000313" key="7">
    <source>
        <dbReference type="Proteomes" id="UP000034407"/>
    </source>
</evidence>
<dbReference type="Gene3D" id="3.20.110.10">
    <property type="entry name" value="Glycoside hydrolase 38, N terminal domain"/>
    <property type="match status" value="1"/>
</dbReference>
<dbReference type="Gene3D" id="2.70.98.30">
    <property type="entry name" value="Golgi alpha-mannosidase II, domain 4"/>
    <property type="match status" value="1"/>
</dbReference>
<dbReference type="GO" id="GO:0030246">
    <property type="term" value="F:carbohydrate binding"/>
    <property type="evidence" value="ECO:0007669"/>
    <property type="project" value="InterPro"/>
</dbReference>
<dbReference type="InterPro" id="IPR011682">
    <property type="entry name" value="Glyco_hydro_38_C"/>
</dbReference>
<sequence>MKNVHYIPHTHWDREWYRSSEAFRIRLVYSFDMLLDILDKNPEYKYFTFDGQTAAIEDYLSIRPENKEKISKHILDKRLYIGPWFIQPDLFLVSGESILRNLVIGSNIASDLGNCMEIGWVPDAFGQIQSTPQIFKELGMKAVFAWRGFNYRKTKDSVFLWEAPNGDKLLTVHFPLGYGHYRYLPTNKKDAIKDIQNVIDSVENRFIDNQLLFMGGSDHARPQGDITNILNEVCEEFEKSGYNLKISNPEEFVEDVLKEQLKSNREVEVYKGEARSADLGRIHAGISSTRMDIKNPMKDYETKLPLIAEPMSVINSLFGGSYSQSISNFFWKILFKNQFHDSIYSSSPESINNSVENRLLSLRHGINEMIWLNFRFLRDKINFSSLNENEQPIVLFNTLPYKRDDLVFINLYVKDDNFTIKDFDDNEIYFVKVDNLENINNEIEYYNGLLNLNDIAEVSEGTMKQVQIKIKADILPPMGYKAIKVCYGESPKLSGNIDLLLDKENRMFENRYLKLNIKDDGTLTVLNKESNLTYENILYFEEKGDDGDEYNYSPPVKDLVITTKNTNADIKLIESNPLFIKYEIIHKIDAPFECINHERCEKIETSYIATEVVLKSDSKRIDFKTTIINNNKDHIIRVVFDDVYESKQSLSEDHFGSVIRDNEIKDIKKLEDGATELELPIYPMQGYVKLNHDKEVLAVLSKGPSEYEIYNDKSIAITLIRCVGKFGKADLKIRPGRASGYRLDASSSQLLKEVTSTYSIYFDNNISLGDISKEANKLKVDVISRHLKDFTRDINDNLKDEFSLIELDNRLEIMALKKCEKSDYFILRIKNSNDFDIKNINLKINALINEVYVSSLREEKIDKLDINEGKVTINKIKKNSFLTLMLKQV</sequence>
<dbReference type="InterPro" id="IPR000602">
    <property type="entry name" value="Glyco_hydro_38_N"/>
</dbReference>
<dbReference type="SUPFAM" id="SSF74650">
    <property type="entry name" value="Galactose mutarotase-like"/>
    <property type="match status" value="1"/>
</dbReference>
<dbReference type="InterPro" id="IPR041147">
    <property type="entry name" value="GH38_C"/>
</dbReference>
<evidence type="ECO:0000256" key="3">
    <source>
        <dbReference type="ARBA" id="ARBA00022801"/>
    </source>
</evidence>
<dbReference type="AlphaFoldDB" id="A0A0M3DBH6"/>
<evidence type="ECO:0000259" key="5">
    <source>
        <dbReference type="SMART" id="SM00872"/>
    </source>
</evidence>
<dbReference type="PATRIC" id="fig|1629550.3.peg.2846"/>
<dbReference type="SUPFAM" id="SSF88713">
    <property type="entry name" value="Glycoside hydrolase/deacetylase"/>
    <property type="match status" value="1"/>
</dbReference>
<dbReference type="InterPro" id="IPR015341">
    <property type="entry name" value="Glyco_hydro_38_cen"/>
</dbReference>
<protein>
    <recommendedName>
        <fullName evidence="5">Glycoside hydrolase family 38 central domain-containing protein</fullName>
    </recommendedName>
</protein>
<dbReference type="Pfam" id="PF17677">
    <property type="entry name" value="Glyco_hydro38C2"/>
    <property type="match status" value="1"/>
</dbReference>
<dbReference type="InterPro" id="IPR011330">
    <property type="entry name" value="Glyco_hydro/deAcase_b/a-brl"/>
</dbReference>
<evidence type="ECO:0000256" key="1">
    <source>
        <dbReference type="ARBA" id="ARBA00009792"/>
    </source>
</evidence>
<dbReference type="SUPFAM" id="SSF88688">
    <property type="entry name" value="Families 57/38 glycoside transferase middle domain"/>
    <property type="match status" value="1"/>
</dbReference>
<dbReference type="SMART" id="SM00872">
    <property type="entry name" value="Alpha-mann_mid"/>
    <property type="match status" value="1"/>
</dbReference>
<evidence type="ECO:0000256" key="2">
    <source>
        <dbReference type="ARBA" id="ARBA00022723"/>
    </source>
</evidence>
<dbReference type="InterPro" id="IPR028995">
    <property type="entry name" value="Glyco_hydro_57/38_cen_sf"/>
</dbReference>
<dbReference type="GO" id="GO:0006013">
    <property type="term" value="P:mannose metabolic process"/>
    <property type="evidence" value="ECO:0007669"/>
    <property type="project" value="InterPro"/>
</dbReference>
<keyword evidence="3" id="KW-0378">Hydrolase</keyword>